<reference evidence="3" key="1">
    <citation type="submission" date="2023-10" db="EMBL/GenBank/DDBJ databases">
        <title>Genome assembly of Pristionchus species.</title>
        <authorList>
            <person name="Yoshida K."/>
            <person name="Sommer R.J."/>
        </authorList>
    </citation>
    <scope>NUCLEOTIDE SEQUENCE</scope>
    <source>
        <strain evidence="3">RS0144</strain>
    </source>
</reference>
<sequence>PHFACSLGDNILWMDSTLPLTPPSLPKCCELFPNSELKQRHFKFQSFFSNEDLISTTLPDDCLISIFEYLNHDDLDIMACVSQKMNVFAKNARPTRFRCVMEILK</sequence>
<dbReference type="Pfam" id="PF00646">
    <property type="entry name" value="F-box"/>
    <property type="match status" value="1"/>
</dbReference>
<feature type="domain" description="F-box" evidence="1">
    <location>
        <begin position="58"/>
        <end position="93"/>
    </location>
</feature>
<proteinExistence type="predicted"/>
<organism evidence="3 4">
    <name type="scientific">Pristionchus entomophagus</name>
    <dbReference type="NCBI Taxonomy" id="358040"/>
    <lineage>
        <taxon>Eukaryota</taxon>
        <taxon>Metazoa</taxon>
        <taxon>Ecdysozoa</taxon>
        <taxon>Nematoda</taxon>
        <taxon>Chromadorea</taxon>
        <taxon>Rhabditida</taxon>
        <taxon>Rhabditina</taxon>
        <taxon>Diplogasteromorpha</taxon>
        <taxon>Diplogasteroidea</taxon>
        <taxon>Neodiplogasteridae</taxon>
        <taxon>Pristionchus</taxon>
    </lineage>
</organism>
<feature type="non-terminal residue" evidence="3">
    <location>
        <position position="1"/>
    </location>
</feature>
<protein>
    <recommendedName>
        <fullName evidence="1">F-box domain-containing protein</fullName>
    </recommendedName>
</protein>
<evidence type="ECO:0000313" key="4">
    <source>
        <dbReference type="Proteomes" id="UP001432027"/>
    </source>
</evidence>
<evidence type="ECO:0000313" key="3">
    <source>
        <dbReference type="EMBL" id="GMS88209.1"/>
    </source>
</evidence>
<dbReference type="EMBL" id="BTSX01000003">
    <property type="protein sequence ID" value="GMS88207.1"/>
    <property type="molecule type" value="Genomic_DNA"/>
</dbReference>
<dbReference type="Proteomes" id="UP001432027">
    <property type="component" value="Unassembled WGS sequence"/>
</dbReference>
<dbReference type="InterPro" id="IPR001810">
    <property type="entry name" value="F-box_dom"/>
</dbReference>
<evidence type="ECO:0000259" key="1">
    <source>
        <dbReference type="Pfam" id="PF00646"/>
    </source>
</evidence>
<dbReference type="SUPFAM" id="SSF81383">
    <property type="entry name" value="F-box domain"/>
    <property type="match status" value="1"/>
</dbReference>
<evidence type="ECO:0000313" key="2">
    <source>
        <dbReference type="EMBL" id="GMS88207.1"/>
    </source>
</evidence>
<name>A0AAV5T6P5_9BILA</name>
<dbReference type="CDD" id="cd09917">
    <property type="entry name" value="F-box_SF"/>
    <property type="match status" value="1"/>
</dbReference>
<dbReference type="EMBL" id="BTSX01000003">
    <property type="protein sequence ID" value="GMS88209.1"/>
    <property type="molecule type" value="Genomic_DNA"/>
</dbReference>
<keyword evidence="4" id="KW-1185">Reference proteome</keyword>
<accession>A0AAV5T6P5</accession>
<comment type="caution">
    <text evidence="3">The sequence shown here is derived from an EMBL/GenBank/DDBJ whole genome shotgun (WGS) entry which is preliminary data.</text>
</comment>
<dbReference type="InterPro" id="IPR036047">
    <property type="entry name" value="F-box-like_dom_sf"/>
</dbReference>
<dbReference type="AlphaFoldDB" id="A0AAV5T6P5"/>
<gene>
    <name evidence="2" type="ORF">PENTCL1PPCAC_10382</name>
    <name evidence="3" type="ORF">PENTCL1PPCAC_10384</name>
</gene>